<proteinExistence type="predicted"/>
<accession>A0ACC2T576</accession>
<evidence type="ECO:0000313" key="2">
    <source>
        <dbReference type="Proteomes" id="UP001165960"/>
    </source>
</evidence>
<comment type="caution">
    <text evidence="1">The sequence shown here is derived from an EMBL/GenBank/DDBJ whole genome shotgun (WGS) entry which is preliminary data.</text>
</comment>
<keyword evidence="2" id="KW-1185">Reference proteome</keyword>
<protein>
    <submittedName>
        <fullName evidence="1">Uncharacterized protein</fullName>
    </submittedName>
</protein>
<name>A0ACC2T576_9FUNG</name>
<gene>
    <name evidence="1" type="ORF">DSO57_1014912</name>
</gene>
<dbReference type="EMBL" id="QTSX02003608">
    <property type="protein sequence ID" value="KAJ9069799.1"/>
    <property type="molecule type" value="Genomic_DNA"/>
</dbReference>
<reference evidence="1" key="1">
    <citation type="submission" date="2022-04" db="EMBL/GenBank/DDBJ databases">
        <title>Genome of the entomopathogenic fungus Entomophthora muscae.</title>
        <authorList>
            <person name="Elya C."/>
            <person name="Lovett B.R."/>
            <person name="Lee E."/>
            <person name="Macias A.M."/>
            <person name="Hajek A.E."/>
            <person name="De Bivort B.L."/>
            <person name="Kasson M.T."/>
            <person name="De Fine Licht H.H."/>
            <person name="Stajich J.E."/>
        </authorList>
    </citation>
    <scope>NUCLEOTIDE SEQUENCE</scope>
    <source>
        <strain evidence="1">Berkeley</strain>
    </source>
</reference>
<dbReference type="Proteomes" id="UP001165960">
    <property type="component" value="Unassembled WGS sequence"/>
</dbReference>
<organism evidence="1 2">
    <name type="scientific">Entomophthora muscae</name>
    <dbReference type="NCBI Taxonomy" id="34485"/>
    <lineage>
        <taxon>Eukaryota</taxon>
        <taxon>Fungi</taxon>
        <taxon>Fungi incertae sedis</taxon>
        <taxon>Zoopagomycota</taxon>
        <taxon>Entomophthoromycotina</taxon>
        <taxon>Entomophthoromycetes</taxon>
        <taxon>Entomophthorales</taxon>
        <taxon>Entomophthoraceae</taxon>
        <taxon>Entomophthora</taxon>
    </lineage>
</organism>
<sequence>MHLLYALNIRIILAYSLCINSHHHTIAKVLTDSLNGCQIAAKLVPLKTHTYTGDMACLKKVEKRPTTSPANKYHLLPFSSPERVLQLASSGDMVNNSGKKKALPLLFSRASPNKTCQTDATEGPDLRISCGLEKTHY</sequence>
<evidence type="ECO:0000313" key="1">
    <source>
        <dbReference type="EMBL" id="KAJ9069799.1"/>
    </source>
</evidence>